<evidence type="ECO:0000313" key="1">
    <source>
        <dbReference type="EMBL" id="PNF41069.1"/>
    </source>
</evidence>
<dbReference type="Proteomes" id="UP000235965">
    <property type="component" value="Unassembled WGS sequence"/>
</dbReference>
<evidence type="ECO:0000313" key="2">
    <source>
        <dbReference type="Proteomes" id="UP000235965"/>
    </source>
</evidence>
<dbReference type="InParanoid" id="A0A2J7RJT1"/>
<comment type="caution">
    <text evidence="1">The sequence shown here is derived from an EMBL/GenBank/DDBJ whole genome shotgun (WGS) entry which is preliminary data.</text>
</comment>
<proteinExistence type="predicted"/>
<reference evidence="1 2" key="1">
    <citation type="submission" date="2017-12" db="EMBL/GenBank/DDBJ databases">
        <title>Hemimetabolous genomes reveal molecular basis of termite eusociality.</title>
        <authorList>
            <person name="Harrison M.C."/>
            <person name="Jongepier E."/>
            <person name="Robertson H.M."/>
            <person name="Arning N."/>
            <person name="Bitard-Feildel T."/>
            <person name="Chao H."/>
            <person name="Childers C.P."/>
            <person name="Dinh H."/>
            <person name="Doddapaneni H."/>
            <person name="Dugan S."/>
            <person name="Gowin J."/>
            <person name="Greiner C."/>
            <person name="Han Y."/>
            <person name="Hu H."/>
            <person name="Hughes D.S.T."/>
            <person name="Huylmans A.-K."/>
            <person name="Kemena C."/>
            <person name="Kremer L.P.M."/>
            <person name="Lee S.L."/>
            <person name="Lopez-Ezquerra A."/>
            <person name="Mallet L."/>
            <person name="Monroy-Kuhn J.M."/>
            <person name="Moser A."/>
            <person name="Murali S.C."/>
            <person name="Muzny D.M."/>
            <person name="Otani S."/>
            <person name="Piulachs M.-D."/>
            <person name="Poelchau M."/>
            <person name="Qu J."/>
            <person name="Schaub F."/>
            <person name="Wada-Katsumata A."/>
            <person name="Worley K.C."/>
            <person name="Xie Q."/>
            <person name="Ylla G."/>
            <person name="Poulsen M."/>
            <person name="Gibbs R.A."/>
            <person name="Schal C."/>
            <person name="Richards S."/>
            <person name="Belles X."/>
            <person name="Korb J."/>
            <person name="Bornberg-Bauer E."/>
        </authorList>
    </citation>
    <scope>NUCLEOTIDE SEQUENCE [LARGE SCALE GENOMIC DNA]</scope>
    <source>
        <tissue evidence="1">Whole body</tissue>
    </source>
</reference>
<gene>
    <name evidence="1" type="ORF">B7P43_G06242</name>
</gene>
<organism evidence="1 2">
    <name type="scientific">Cryptotermes secundus</name>
    <dbReference type="NCBI Taxonomy" id="105785"/>
    <lineage>
        <taxon>Eukaryota</taxon>
        <taxon>Metazoa</taxon>
        <taxon>Ecdysozoa</taxon>
        <taxon>Arthropoda</taxon>
        <taxon>Hexapoda</taxon>
        <taxon>Insecta</taxon>
        <taxon>Pterygota</taxon>
        <taxon>Neoptera</taxon>
        <taxon>Polyneoptera</taxon>
        <taxon>Dictyoptera</taxon>
        <taxon>Blattodea</taxon>
        <taxon>Blattoidea</taxon>
        <taxon>Termitoidae</taxon>
        <taxon>Kalotermitidae</taxon>
        <taxon>Cryptotermitinae</taxon>
        <taxon>Cryptotermes</taxon>
    </lineage>
</organism>
<accession>A0A2J7RJT1</accession>
<dbReference type="AlphaFoldDB" id="A0A2J7RJT1"/>
<protein>
    <submittedName>
        <fullName evidence="1">Uncharacterized protein</fullName>
    </submittedName>
</protein>
<keyword evidence="2" id="KW-1185">Reference proteome</keyword>
<name>A0A2J7RJT1_9NEOP</name>
<dbReference type="EMBL" id="NEVH01002988">
    <property type="protein sequence ID" value="PNF41069.1"/>
    <property type="molecule type" value="Genomic_DNA"/>
</dbReference>
<sequence length="379" mass="43557">MITIYKKFCEKMGSSQALANAIISVVSLQFKRTVPRAFIVGRWKEMGTIMASEFPNWPSIWNNVCNSAKHCKSLMDDKVVDALFRFFDYNVKQTFKFMIPKATEESATVLGLLYMVSHGRLPMPESYTLTSALGPMHISRCWRMTSIRKKLQRRDYELNNELMARIYSAIAMQADVYSPTSGTKQTIIFGAHNAILAFMEEMSEGSSLDVAELHAHHLILEEERQRYYNSIERVLGRISRDKKFDKGVFSRDMENIVKDITVIGDLQLVGDSEEVYAPLINPTSASEDAYIGEIFEGSTVRESDERSEEKGSKERRIVQAYLKWGAEGVARFLRGEVEVEECDSSDSEMYEEVMEYYNEFLEESRDNCMEVDYQMPDEL</sequence>